<reference evidence="6" key="1">
    <citation type="submission" date="2016-10" db="EMBL/GenBank/DDBJ databases">
        <authorList>
            <person name="Varghese N."/>
            <person name="Submissions S."/>
        </authorList>
    </citation>
    <scope>NUCLEOTIDE SEQUENCE [LARGE SCALE GENOMIC DNA]</scope>
    <source>
        <strain evidence="6">DSM 17072</strain>
    </source>
</reference>
<evidence type="ECO:0000313" key="6">
    <source>
        <dbReference type="Proteomes" id="UP000199627"/>
    </source>
</evidence>
<organism evidence="5 6">
    <name type="scientific">Chryseobacterium soldanellicola</name>
    <dbReference type="NCBI Taxonomy" id="311333"/>
    <lineage>
        <taxon>Bacteria</taxon>
        <taxon>Pseudomonadati</taxon>
        <taxon>Bacteroidota</taxon>
        <taxon>Flavobacteriia</taxon>
        <taxon>Flavobacteriales</taxon>
        <taxon>Weeksellaceae</taxon>
        <taxon>Chryseobacterium group</taxon>
        <taxon>Chryseobacterium</taxon>
    </lineage>
</organism>
<dbReference type="PIRSF" id="PIRSF006232">
    <property type="entry name" value="Pirin"/>
    <property type="match status" value="1"/>
</dbReference>
<evidence type="ECO:0000256" key="3">
    <source>
        <dbReference type="RuleBase" id="RU003457"/>
    </source>
</evidence>
<name>A0A1H1GXU2_9FLAO</name>
<dbReference type="InterPro" id="IPR011051">
    <property type="entry name" value="RmlC_Cupin_sf"/>
</dbReference>
<sequence>MKIIRASEKYTHGNQTFHVEILYPGTNLGKNDTGFLTIGRNDHALFRPPGLVPMHPHQDDEIFSYIRSGKMIHLDSTGKKEHLNNSYMMLMNAGSGVSHEESAEEDVEMLQIFMRPFDNNLPPQVQFHQFENIFSENIWRLIAGNRADSPLKLRVETNIFDIRLKKDKVVEIPEWNDEFINFIYCFNGEIKMENETIAKGDSLILEENLVLEAITESDLILFQIKKDAQYSETGMFSGNKFH</sequence>
<dbReference type="InterPro" id="IPR012093">
    <property type="entry name" value="Pirin"/>
</dbReference>
<feature type="binding site" evidence="2">
    <location>
        <position position="101"/>
    </location>
    <ligand>
        <name>Fe cation</name>
        <dbReference type="ChEBI" id="CHEBI:24875"/>
    </ligand>
</feature>
<dbReference type="AlphaFoldDB" id="A0A1H1GXU2"/>
<dbReference type="RefSeq" id="WP_089757341.1">
    <property type="nucleotide sequence ID" value="NZ_FNKL01000005.1"/>
</dbReference>
<comment type="similarity">
    <text evidence="1 3">Belongs to the pirin family.</text>
</comment>
<keyword evidence="2" id="KW-0408">Iron</keyword>
<dbReference type="Gene3D" id="2.60.120.10">
    <property type="entry name" value="Jelly Rolls"/>
    <property type="match status" value="1"/>
</dbReference>
<dbReference type="Proteomes" id="UP000199627">
    <property type="component" value="Unassembled WGS sequence"/>
</dbReference>
<proteinExistence type="inferred from homology"/>
<evidence type="ECO:0000256" key="1">
    <source>
        <dbReference type="ARBA" id="ARBA00008416"/>
    </source>
</evidence>
<dbReference type="EMBL" id="FNKL01000005">
    <property type="protein sequence ID" value="SDR17997.1"/>
    <property type="molecule type" value="Genomic_DNA"/>
</dbReference>
<dbReference type="STRING" id="311333.SAMN05421664_3849"/>
<dbReference type="Pfam" id="PF02678">
    <property type="entry name" value="Pirin"/>
    <property type="match status" value="1"/>
</dbReference>
<dbReference type="OrthoDB" id="9780903at2"/>
<dbReference type="PANTHER" id="PTHR43212:SF3">
    <property type="entry name" value="QUERCETIN 2,3-DIOXYGENASE"/>
    <property type="match status" value="1"/>
</dbReference>
<protein>
    <recommendedName>
        <fullName evidence="4">Pirin N-terminal domain-containing protein</fullName>
    </recommendedName>
</protein>
<feature type="domain" description="Pirin N-terminal" evidence="4">
    <location>
        <begin position="52"/>
        <end position="112"/>
    </location>
</feature>
<feature type="binding site" evidence="2">
    <location>
        <position position="55"/>
    </location>
    <ligand>
        <name>Fe cation</name>
        <dbReference type="ChEBI" id="CHEBI:24875"/>
    </ligand>
</feature>
<dbReference type="InterPro" id="IPR003829">
    <property type="entry name" value="Pirin_N_dom"/>
</dbReference>
<dbReference type="InterPro" id="IPR014710">
    <property type="entry name" value="RmlC-like_jellyroll"/>
</dbReference>
<gene>
    <name evidence="5" type="ORF">SAMN05421664_3849</name>
</gene>
<dbReference type="SUPFAM" id="SSF51182">
    <property type="entry name" value="RmlC-like cupins"/>
    <property type="match status" value="1"/>
</dbReference>
<keyword evidence="6" id="KW-1185">Reference proteome</keyword>
<evidence type="ECO:0000313" key="5">
    <source>
        <dbReference type="EMBL" id="SDR17997.1"/>
    </source>
</evidence>
<comment type="cofactor">
    <cofactor evidence="2">
        <name>Fe cation</name>
        <dbReference type="ChEBI" id="CHEBI:24875"/>
    </cofactor>
    <text evidence="2">Binds 1 Fe cation per subunit.</text>
</comment>
<feature type="binding site" evidence="2">
    <location>
        <position position="99"/>
    </location>
    <ligand>
        <name>Fe cation</name>
        <dbReference type="ChEBI" id="CHEBI:24875"/>
    </ligand>
</feature>
<keyword evidence="2" id="KW-0479">Metal-binding</keyword>
<accession>A0A1H1GXU2</accession>
<dbReference type="GO" id="GO:0046872">
    <property type="term" value="F:metal ion binding"/>
    <property type="evidence" value="ECO:0007669"/>
    <property type="project" value="UniProtKB-KW"/>
</dbReference>
<dbReference type="PANTHER" id="PTHR43212">
    <property type="entry name" value="QUERCETIN 2,3-DIOXYGENASE"/>
    <property type="match status" value="1"/>
</dbReference>
<evidence type="ECO:0000259" key="4">
    <source>
        <dbReference type="Pfam" id="PF02678"/>
    </source>
</evidence>
<evidence type="ECO:0000256" key="2">
    <source>
        <dbReference type="PIRSR" id="PIRSR006232-1"/>
    </source>
</evidence>
<feature type="binding site" evidence="2">
    <location>
        <position position="57"/>
    </location>
    <ligand>
        <name>Fe cation</name>
        <dbReference type="ChEBI" id="CHEBI:24875"/>
    </ligand>
</feature>